<protein>
    <recommendedName>
        <fullName evidence="3">Transposase</fullName>
    </recommendedName>
</protein>
<evidence type="ECO:0000313" key="2">
    <source>
        <dbReference type="Proteomes" id="UP000198785"/>
    </source>
</evidence>
<name>A0A1I6NY18_9SPHI</name>
<evidence type="ECO:0008006" key="3">
    <source>
        <dbReference type="Google" id="ProtNLM"/>
    </source>
</evidence>
<dbReference type="Proteomes" id="UP000198785">
    <property type="component" value="Unassembled WGS sequence"/>
</dbReference>
<accession>A0A1I6NY18</accession>
<dbReference type="AlphaFoldDB" id="A0A1I6NY18"/>
<dbReference type="STRING" id="683125.SAMN05660206_101169"/>
<gene>
    <name evidence="1" type="ORF">SAMN05660206_101169</name>
</gene>
<dbReference type="OrthoDB" id="1404787at2"/>
<reference evidence="1 2" key="1">
    <citation type="submission" date="2016-10" db="EMBL/GenBank/DDBJ databases">
        <authorList>
            <person name="de Groot N.N."/>
        </authorList>
    </citation>
    <scope>NUCLEOTIDE SEQUENCE [LARGE SCALE GENOMIC DNA]</scope>
    <source>
        <strain evidence="1 2">DSM 22789</strain>
    </source>
</reference>
<evidence type="ECO:0000313" key="1">
    <source>
        <dbReference type="EMBL" id="SFS32814.1"/>
    </source>
</evidence>
<dbReference type="RefSeq" id="WP_093363265.1">
    <property type="nucleotide sequence ID" value="NZ_FOZZ01000001.1"/>
</dbReference>
<proteinExistence type="predicted"/>
<dbReference type="EMBL" id="FOZZ01000001">
    <property type="protein sequence ID" value="SFS32814.1"/>
    <property type="molecule type" value="Genomic_DNA"/>
</dbReference>
<keyword evidence="2" id="KW-1185">Reference proteome</keyword>
<sequence>MEKDTIILTRKVQIYLDCDEKEQRSAYFKQLFEWQDMVYRGANMVMTHQYVQEQIKDLIYLRDDVKVKLADFKKDPDGIFTSSKMNTTYRILSLYFKGKLPSKIISAMNMTLNKAYSTDRTAYWKGEKSLRNYRKDMPIPFGGDQVKLSNDEKGRDFKLTLFKIPFRTYLGKDRSDKRILLQRALVGQIKICTSSIKIVKGKIFLLLALELPKKQHDLKEHIIAEASLSVEHPITVTIDKDNFQIGNKEEFLYRRMAIQAARHRIQKAAAFNKGGHGRKKKLKSLEHFSEKEKRYVDSRLHLYSRRLIDICVKTEAGTLLLVNQTNKEEVAKEDEFLLRNWSYYGLIEKIKYKANMVGINVIVE</sequence>
<organism evidence="1 2">
    <name type="scientific">Sphingobacterium wenxiniae</name>
    <dbReference type="NCBI Taxonomy" id="683125"/>
    <lineage>
        <taxon>Bacteria</taxon>
        <taxon>Pseudomonadati</taxon>
        <taxon>Bacteroidota</taxon>
        <taxon>Sphingobacteriia</taxon>
        <taxon>Sphingobacteriales</taxon>
        <taxon>Sphingobacteriaceae</taxon>
        <taxon>Sphingobacterium</taxon>
    </lineage>
</organism>